<dbReference type="Proteomes" id="UP000074850">
    <property type="component" value="Unassembled WGS sequence"/>
</dbReference>
<evidence type="ECO:0000256" key="1">
    <source>
        <dbReference type="SAM" id="MobiDB-lite"/>
    </source>
</evidence>
<proteinExistence type="predicted"/>
<accession>A0A123TI55</accession>
<evidence type="ECO:0000313" key="3">
    <source>
        <dbReference type="Proteomes" id="UP000074850"/>
    </source>
</evidence>
<organism evidence="2 3">
    <name type="scientific">Streptococcus suis</name>
    <dbReference type="NCBI Taxonomy" id="1307"/>
    <lineage>
        <taxon>Bacteria</taxon>
        <taxon>Bacillati</taxon>
        <taxon>Bacillota</taxon>
        <taxon>Bacilli</taxon>
        <taxon>Lactobacillales</taxon>
        <taxon>Streptococcaceae</taxon>
        <taxon>Streptococcus</taxon>
    </lineage>
</organism>
<dbReference type="RefSeq" id="WP_228477382.1">
    <property type="nucleotide sequence ID" value="NZ_CEFC01000256.1"/>
</dbReference>
<reference evidence="2 3" key="1">
    <citation type="submission" date="2016-02" db="EMBL/GenBank/DDBJ databases">
        <authorList>
            <consortium name="Pathogen Informatics"/>
        </authorList>
    </citation>
    <scope>NUCLEOTIDE SEQUENCE [LARGE SCALE GENOMIC DNA]</scope>
    <source>
        <strain evidence="2 3">LSS64</strain>
    </source>
</reference>
<dbReference type="EMBL" id="FIHM01000019">
    <property type="protein sequence ID" value="CYV31625.1"/>
    <property type="molecule type" value="Genomic_DNA"/>
</dbReference>
<sequence length="191" mass="20768">MAKKMRDAYGNLYVKKKPFYKRVWFIILVGLFVLGGLGRLAGSDKESTDTSSSSVLESSQSSTASSTEVSTTEASSSGKATPVADFVPTDSADATIESIATYNDYLEMYEFIVNEYVTNYENMVSQHGLGDDATYQAMRDSVTQSVDEQKAQYGPLGNAPIVGKDGIVQFLKEYRDSLQQQINDMSAALGG</sequence>
<gene>
    <name evidence="2" type="ORF">ERS132426_01091</name>
</gene>
<evidence type="ECO:0000313" key="2">
    <source>
        <dbReference type="EMBL" id="CYV31625.1"/>
    </source>
</evidence>
<feature type="region of interest" description="Disordered" evidence="1">
    <location>
        <begin position="44"/>
        <end position="83"/>
    </location>
</feature>
<name>A0A123TI55_STRSU</name>
<dbReference type="AlphaFoldDB" id="A0A123TI55"/>
<protein>
    <submittedName>
        <fullName evidence="2">Membrane protein</fullName>
    </submittedName>
</protein>
<feature type="compositionally biased region" description="Low complexity" evidence="1">
    <location>
        <begin position="49"/>
        <end position="77"/>
    </location>
</feature>